<feature type="domain" description="GmrSD restriction endonucleases N-terminal" evidence="1">
    <location>
        <begin position="21"/>
        <end position="216"/>
    </location>
</feature>
<dbReference type="InterPro" id="IPR011089">
    <property type="entry name" value="GmrSD_C"/>
</dbReference>
<dbReference type="PANTHER" id="PTHR35149:SF2">
    <property type="entry name" value="DUF262 DOMAIN-CONTAINING PROTEIN"/>
    <property type="match status" value="1"/>
</dbReference>
<reference evidence="3 4" key="1">
    <citation type="submission" date="2020-10" db="EMBL/GenBank/DDBJ databases">
        <title>Whole genome sequence of oil-degrading bacteria Rhodococcus pyridinivorans strain 5Ap.</title>
        <authorList>
            <person name="Akhremchuk A.E."/>
            <person name="Valentovich L.N."/>
            <person name="Charniauskaya M.I."/>
            <person name="Bukliarevich H.A."/>
            <person name="Titok M.A."/>
        </authorList>
    </citation>
    <scope>NUCLEOTIDE SEQUENCE [LARGE SCALE GENOMIC DNA]</scope>
    <source>
        <strain evidence="3 4">5Ap</strain>
    </source>
</reference>
<dbReference type="EMBL" id="CP063450">
    <property type="protein sequence ID" value="QOW00167.1"/>
    <property type="molecule type" value="Genomic_DNA"/>
</dbReference>
<dbReference type="RefSeq" id="WP_193903464.1">
    <property type="nucleotide sequence ID" value="NZ_CP063450.1"/>
</dbReference>
<feature type="domain" description="GmrSD restriction endonucleases C-terminal" evidence="2">
    <location>
        <begin position="418"/>
        <end position="578"/>
    </location>
</feature>
<dbReference type="InterPro" id="IPR004919">
    <property type="entry name" value="GmrSD_N"/>
</dbReference>
<name>A0A7M2XQM0_9NOCA</name>
<protein>
    <submittedName>
        <fullName evidence="3">DUF262 domain-containing protein</fullName>
    </submittedName>
</protein>
<dbReference type="AlphaFoldDB" id="A0A7M2XQM0"/>
<dbReference type="PANTHER" id="PTHR35149">
    <property type="entry name" value="SLL5132 PROTEIN"/>
    <property type="match status" value="1"/>
</dbReference>
<dbReference type="Pfam" id="PF03235">
    <property type="entry name" value="GmrSD_N"/>
    <property type="match status" value="1"/>
</dbReference>
<keyword evidence="4" id="KW-1185">Reference proteome</keyword>
<evidence type="ECO:0000259" key="1">
    <source>
        <dbReference type="Pfam" id="PF03235"/>
    </source>
</evidence>
<dbReference type="Pfam" id="PF07510">
    <property type="entry name" value="GmrSD_C"/>
    <property type="match status" value="1"/>
</dbReference>
<evidence type="ECO:0000259" key="2">
    <source>
        <dbReference type="Pfam" id="PF07510"/>
    </source>
</evidence>
<organism evidence="3 4">
    <name type="scientific">Rhodococcus pyridinivorans</name>
    <dbReference type="NCBI Taxonomy" id="103816"/>
    <lineage>
        <taxon>Bacteria</taxon>
        <taxon>Bacillati</taxon>
        <taxon>Actinomycetota</taxon>
        <taxon>Actinomycetes</taxon>
        <taxon>Mycobacteriales</taxon>
        <taxon>Nocardiaceae</taxon>
        <taxon>Rhodococcus</taxon>
    </lineage>
</organism>
<dbReference type="Proteomes" id="UP000593818">
    <property type="component" value="Chromosome"/>
</dbReference>
<evidence type="ECO:0000313" key="3">
    <source>
        <dbReference type="EMBL" id="QOW00167.1"/>
    </source>
</evidence>
<sequence length="591" mass="66793">MPHGTTVQMSPIRAAVPDDISESLEAEGKQYFVGTILVAPSGSGSGRQGDELDVIDGQQRMTTFFLILCALRRRFLNQPQQPMLESLLASSYTDIQGMTVSRMRLVPSYENAAELIDFLRAFDGSESDLSTSLEDKGFQRFGSAARIIEVFSGISEYLDHNFPEPADAARFWGHLANNVIFIQIQTDISSALKIFETINERGIGLNPMDLLKNLLFAQVKPDDFGKLKDKWKNITTPLEQNKQKPLRFLRYYVMANYRIRSTENKGVIREDQIYSWFTDKSNAALAGYSTKPFDFVDDVATNVDRYLSFHKGRNAQGATSTALSNLRHLTGSALTQHFVLLLAGARLHPANFEHLVGQIENFLFFYVFTRTSTKELEWILSACADELRDIAAIGDSSAQRAALNEFVDVRFQTTMTAKQDELRDALRRYRLGSIPKYRSRYLLARLTQHVDMAYAGVKTRGLLDPYMSLEIEHILPQTPHKDLLAEWRMNNSEDYPSYVNRLGNLTLLEKPHNIVAGNDVFEAKKALYTHSGNYLTRSIAQLSTVGKKTSVTALNAQLRQFDAWDAKSIDIRTELLIELALQIWNTHSDVS</sequence>
<accession>A0A7M2XQM0</accession>
<proteinExistence type="predicted"/>
<gene>
    <name evidence="3" type="ORF">INP59_07405</name>
</gene>
<evidence type="ECO:0000313" key="4">
    <source>
        <dbReference type="Proteomes" id="UP000593818"/>
    </source>
</evidence>